<evidence type="ECO:0000313" key="2">
    <source>
        <dbReference type="Proteomes" id="UP000006729"/>
    </source>
</evidence>
<dbReference type="AlphaFoldDB" id="A0A3N7HRG2"/>
<dbReference type="EMBL" id="CM009305">
    <property type="protein sequence ID" value="RQP01609.1"/>
    <property type="molecule type" value="Genomic_DNA"/>
</dbReference>
<protein>
    <submittedName>
        <fullName evidence="1">Uncharacterized protein</fullName>
    </submittedName>
</protein>
<dbReference type="InParanoid" id="A0A3N7HRG2"/>
<reference evidence="1 2" key="1">
    <citation type="journal article" date="2006" name="Science">
        <title>The genome of black cottonwood, Populus trichocarpa (Torr. &amp; Gray).</title>
        <authorList>
            <person name="Tuskan G.A."/>
            <person name="Difazio S."/>
            <person name="Jansson S."/>
            <person name="Bohlmann J."/>
            <person name="Grigoriev I."/>
            <person name="Hellsten U."/>
            <person name="Putnam N."/>
            <person name="Ralph S."/>
            <person name="Rombauts S."/>
            <person name="Salamov A."/>
            <person name="Schein J."/>
            <person name="Sterck L."/>
            <person name="Aerts A."/>
            <person name="Bhalerao R.R."/>
            <person name="Bhalerao R.P."/>
            <person name="Blaudez D."/>
            <person name="Boerjan W."/>
            <person name="Brun A."/>
            <person name="Brunner A."/>
            <person name="Busov V."/>
            <person name="Campbell M."/>
            <person name="Carlson J."/>
            <person name="Chalot M."/>
            <person name="Chapman J."/>
            <person name="Chen G.L."/>
            <person name="Cooper D."/>
            <person name="Coutinho P.M."/>
            <person name="Couturier J."/>
            <person name="Covert S."/>
            <person name="Cronk Q."/>
            <person name="Cunningham R."/>
            <person name="Davis J."/>
            <person name="Degroeve S."/>
            <person name="Dejardin A."/>
            <person name="Depamphilis C."/>
            <person name="Detter J."/>
            <person name="Dirks B."/>
            <person name="Dubchak I."/>
            <person name="Duplessis S."/>
            <person name="Ehlting J."/>
            <person name="Ellis B."/>
            <person name="Gendler K."/>
            <person name="Goodstein D."/>
            <person name="Gribskov M."/>
            <person name="Grimwood J."/>
            <person name="Groover A."/>
            <person name="Gunter L."/>
            <person name="Hamberger B."/>
            <person name="Heinze B."/>
            <person name="Helariutta Y."/>
            <person name="Henrissat B."/>
            <person name="Holligan D."/>
            <person name="Holt R."/>
            <person name="Huang W."/>
            <person name="Islam-Faridi N."/>
            <person name="Jones S."/>
            <person name="Jones-Rhoades M."/>
            <person name="Jorgensen R."/>
            <person name="Joshi C."/>
            <person name="Kangasjarvi J."/>
            <person name="Karlsson J."/>
            <person name="Kelleher C."/>
            <person name="Kirkpatrick R."/>
            <person name="Kirst M."/>
            <person name="Kohler A."/>
            <person name="Kalluri U."/>
            <person name="Larimer F."/>
            <person name="Leebens-Mack J."/>
            <person name="Leple J.C."/>
            <person name="Locascio P."/>
            <person name="Lou Y."/>
            <person name="Lucas S."/>
            <person name="Martin F."/>
            <person name="Montanini B."/>
            <person name="Napoli C."/>
            <person name="Nelson D.R."/>
            <person name="Nelson C."/>
            <person name="Nieminen K."/>
            <person name="Nilsson O."/>
            <person name="Pereda V."/>
            <person name="Peter G."/>
            <person name="Philippe R."/>
            <person name="Pilate G."/>
            <person name="Poliakov A."/>
            <person name="Razumovskaya J."/>
            <person name="Richardson P."/>
            <person name="Rinaldi C."/>
            <person name="Ritland K."/>
            <person name="Rouze P."/>
            <person name="Ryaboy D."/>
            <person name="Schmutz J."/>
            <person name="Schrader J."/>
            <person name="Segerman B."/>
            <person name="Shin H."/>
            <person name="Siddiqui A."/>
            <person name="Sterky F."/>
            <person name="Terry A."/>
            <person name="Tsai C.J."/>
            <person name="Uberbacher E."/>
            <person name="Unneberg P."/>
            <person name="Vahala J."/>
            <person name="Wall K."/>
            <person name="Wessler S."/>
            <person name="Yang G."/>
            <person name="Yin T."/>
            <person name="Douglas C."/>
            <person name="Marra M."/>
            <person name="Sandberg G."/>
            <person name="Van de Peer Y."/>
            <person name="Rokhsar D."/>
        </authorList>
    </citation>
    <scope>NUCLEOTIDE SEQUENCE [LARGE SCALE GENOMIC DNA]</scope>
    <source>
        <strain evidence="2">cv. Nisqually</strain>
    </source>
</reference>
<sequence length="49" mass="5938">MVTWLSWSELYTHVFENCKIEQYAHSYHICNIDPLKFLFSCARLLFLLL</sequence>
<name>A0A3N7HRG2_POPTR</name>
<accession>A0A3N7HRG2</accession>
<keyword evidence="2" id="KW-1185">Reference proteome</keyword>
<dbReference type="Proteomes" id="UP000006729">
    <property type="component" value="Chromosome 16"/>
</dbReference>
<gene>
    <name evidence="1" type="ORF">POPTR_016G115550</name>
</gene>
<proteinExistence type="predicted"/>
<evidence type="ECO:0000313" key="1">
    <source>
        <dbReference type="EMBL" id="RQP01609.1"/>
    </source>
</evidence>
<organism evidence="1 2">
    <name type="scientific">Populus trichocarpa</name>
    <name type="common">Western balsam poplar</name>
    <name type="synonym">Populus balsamifera subsp. trichocarpa</name>
    <dbReference type="NCBI Taxonomy" id="3694"/>
    <lineage>
        <taxon>Eukaryota</taxon>
        <taxon>Viridiplantae</taxon>
        <taxon>Streptophyta</taxon>
        <taxon>Embryophyta</taxon>
        <taxon>Tracheophyta</taxon>
        <taxon>Spermatophyta</taxon>
        <taxon>Magnoliopsida</taxon>
        <taxon>eudicotyledons</taxon>
        <taxon>Gunneridae</taxon>
        <taxon>Pentapetalae</taxon>
        <taxon>rosids</taxon>
        <taxon>fabids</taxon>
        <taxon>Malpighiales</taxon>
        <taxon>Salicaceae</taxon>
        <taxon>Saliceae</taxon>
        <taxon>Populus</taxon>
    </lineage>
</organism>